<dbReference type="Proteomes" id="UP000663832">
    <property type="component" value="Unassembled WGS sequence"/>
</dbReference>
<comment type="caution">
    <text evidence="2">The sequence shown here is derived from an EMBL/GenBank/DDBJ whole genome shotgun (WGS) entry which is preliminary data.</text>
</comment>
<keyword evidence="3" id="KW-1185">Reference proteome</keyword>
<evidence type="ECO:0000313" key="2">
    <source>
        <dbReference type="EMBL" id="CAF1637082.1"/>
    </source>
</evidence>
<name>A0A816DK68_9BILA</name>
<dbReference type="EMBL" id="CAJNOI010002427">
    <property type="protein sequence ID" value="CAF1475272.1"/>
    <property type="molecule type" value="Genomic_DNA"/>
</dbReference>
<accession>A0A816DK68</accession>
<evidence type="ECO:0000313" key="1">
    <source>
        <dbReference type="EMBL" id="CAF1475272.1"/>
    </source>
</evidence>
<dbReference type="SUPFAM" id="SSF74853">
    <property type="entry name" value="Lamin A/C globular tail domain"/>
    <property type="match status" value="1"/>
</dbReference>
<gene>
    <name evidence="1" type="ORF">BJG266_LOCUS41756</name>
    <name evidence="2" type="ORF">QVE165_LOCUS58636</name>
</gene>
<reference evidence="2" key="1">
    <citation type="submission" date="2021-02" db="EMBL/GenBank/DDBJ databases">
        <authorList>
            <person name="Nowell W R."/>
        </authorList>
    </citation>
    <scope>NUCLEOTIDE SEQUENCE</scope>
</reference>
<dbReference type="EMBL" id="CAJNOM010002749">
    <property type="protein sequence ID" value="CAF1637082.1"/>
    <property type="molecule type" value="Genomic_DNA"/>
</dbReference>
<evidence type="ECO:0000313" key="3">
    <source>
        <dbReference type="Proteomes" id="UP000663832"/>
    </source>
</evidence>
<sequence length="79" mass="9074">MIVIIIIGPISFGSVDLELDSVILINEKYSGSEQSFQKWIIRRQVDQQPEIVYRFSSIFSLRSRQITCILSKRNLGVSL</sequence>
<dbReference type="Gene3D" id="2.60.40.1260">
    <property type="entry name" value="Lamin Tail domain"/>
    <property type="match status" value="1"/>
</dbReference>
<proteinExistence type="predicted"/>
<dbReference type="AlphaFoldDB" id="A0A816DK68"/>
<dbReference type="InterPro" id="IPR036415">
    <property type="entry name" value="Lamin_tail_dom_sf"/>
</dbReference>
<dbReference type="OrthoDB" id="10413629at2759"/>
<protein>
    <submittedName>
        <fullName evidence="2">Uncharacterized protein</fullName>
    </submittedName>
</protein>
<dbReference type="Proteomes" id="UP000663877">
    <property type="component" value="Unassembled WGS sequence"/>
</dbReference>
<organism evidence="2 3">
    <name type="scientific">Adineta steineri</name>
    <dbReference type="NCBI Taxonomy" id="433720"/>
    <lineage>
        <taxon>Eukaryota</taxon>
        <taxon>Metazoa</taxon>
        <taxon>Spiralia</taxon>
        <taxon>Gnathifera</taxon>
        <taxon>Rotifera</taxon>
        <taxon>Eurotatoria</taxon>
        <taxon>Bdelloidea</taxon>
        <taxon>Adinetida</taxon>
        <taxon>Adinetidae</taxon>
        <taxon>Adineta</taxon>
    </lineage>
</organism>